<evidence type="ECO:0000259" key="2">
    <source>
        <dbReference type="Pfam" id="PF07331"/>
    </source>
</evidence>
<reference evidence="4" key="1">
    <citation type="submission" date="2016-10" db="EMBL/GenBank/DDBJ databases">
        <authorList>
            <person name="Varghese N."/>
            <person name="Submissions S."/>
        </authorList>
    </citation>
    <scope>NUCLEOTIDE SEQUENCE [LARGE SCALE GENOMIC DNA]</scope>
    <source>
        <strain evidence="4">DSM 23439</strain>
    </source>
</reference>
<keyword evidence="1" id="KW-0472">Membrane</keyword>
<dbReference type="EMBL" id="FOLY01000006">
    <property type="protein sequence ID" value="SFC79613.1"/>
    <property type="molecule type" value="Genomic_DNA"/>
</dbReference>
<proteinExistence type="predicted"/>
<dbReference type="Proteomes" id="UP000199046">
    <property type="component" value="Unassembled WGS sequence"/>
</dbReference>
<feature type="domain" description="DUF1468" evidence="2">
    <location>
        <begin position="10"/>
        <end position="165"/>
    </location>
</feature>
<dbReference type="Pfam" id="PF07331">
    <property type="entry name" value="TctB"/>
    <property type="match status" value="1"/>
</dbReference>
<feature type="transmembrane region" description="Helical" evidence="1">
    <location>
        <begin position="81"/>
        <end position="101"/>
    </location>
</feature>
<keyword evidence="1" id="KW-1133">Transmembrane helix</keyword>
<dbReference type="AlphaFoldDB" id="A0A1I1MAJ7"/>
<gene>
    <name evidence="3" type="ORF">SAMN05421848_2755</name>
</gene>
<organism evidence="3 4">
    <name type="scientific">Kushneria avicenniae</name>
    <dbReference type="NCBI Taxonomy" id="402385"/>
    <lineage>
        <taxon>Bacteria</taxon>
        <taxon>Pseudomonadati</taxon>
        <taxon>Pseudomonadota</taxon>
        <taxon>Gammaproteobacteria</taxon>
        <taxon>Oceanospirillales</taxon>
        <taxon>Halomonadaceae</taxon>
        <taxon>Kushneria</taxon>
    </lineage>
</organism>
<keyword evidence="4" id="KW-1185">Reference proteome</keyword>
<evidence type="ECO:0000256" key="1">
    <source>
        <dbReference type="SAM" id="Phobius"/>
    </source>
</evidence>
<feature type="transmembrane region" description="Helical" evidence="1">
    <location>
        <begin position="44"/>
        <end position="69"/>
    </location>
</feature>
<evidence type="ECO:0000313" key="4">
    <source>
        <dbReference type="Proteomes" id="UP000199046"/>
    </source>
</evidence>
<keyword evidence="1" id="KW-0812">Transmembrane</keyword>
<feature type="transmembrane region" description="Helical" evidence="1">
    <location>
        <begin position="107"/>
        <end position="126"/>
    </location>
</feature>
<dbReference type="STRING" id="402385.SAMN05421848_2755"/>
<protein>
    <submittedName>
        <fullName evidence="3">Putative tricarboxylic transport membrane protein</fullName>
    </submittedName>
</protein>
<sequence length="172" mass="18375">MVKTRSDALFHLVLLALAGWFLQQAWHLPANAAGGSLSPAFFPRAISLSIVILLLVSMVRGLIAGTLLSRDTSDSENATPVWVPVLAWCAIALLLVLYALFLEPLGYVVSTALFLFLCVAIVSVLSHQRGDAIKPVRVLMLALFSAAVSVAIFLIFSVGFEIVLPTIGVMGV</sequence>
<dbReference type="InterPro" id="IPR009936">
    <property type="entry name" value="DUF1468"/>
</dbReference>
<name>A0A1I1MAJ7_9GAMM</name>
<evidence type="ECO:0000313" key="3">
    <source>
        <dbReference type="EMBL" id="SFC79613.1"/>
    </source>
</evidence>
<accession>A0A1I1MAJ7</accession>
<dbReference type="RefSeq" id="WP_090135116.1">
    <property type="nucleotide sequence ID" value="NZ_FOLY01000006.1"/>
</dbReference>
<feature type="transmembrane region" description="Helical" evidence="1">
    <location>
        <begin position="138"/>
        <end position="160"/>
    </location>
</feature>
<dbReference type="OrthoDB" id="6182697at2"/>